<dbReference type="InterPro" id="IPR013078">
    <property type="entry name" value="His_Pase_superF_clade-1"/>
</dbReference>
<dbReference type="PANTHER" id="PTHR48100">
    <property type="entry name" value="BROAD-SPECIFICITY PHOSPHATASE YOR283W-RELATED"/>
    <property type="match status" value="1"/>
</dbReference>
<comment type="caution">
    <text evidence="3">The sequence shown here is derived from an EMBL/GenBank/DDBJ whole genome shotgun (WGS) entry which is preliminary data.</text>
</comment>
<protein>
    <submittedName>
        <fullName evidence="3">Phosphoglycerate mutase</fullName>
    </submittedName>
</protein>
<keyword evidence="4" id="KW-1185">Reference proteome</keyword>
<dbReference type="Pfam" id="PF00300">
    <property type="entry name" value="His_Phos_1"/>
    <property type="match status" value="1"/>
</dbReference>
<evidence type="ECO:0000313" key="4">
    <source>
        <dbReference type="Proteomes" id="UP000268908"/>
    </source>
</evidence>
<dbReference type="GO" id="GO:0016791">
    <property type="term" value="F:phosphatase activity"/>
    <property type="evidence" value="ECO:0007669"/>
    <property type="project" value="TreeGrafter"/>
</dbReference>
<dbReference type="CDD" id="cd07067">
    <property type="entry name" value="HP_PGM_like"/>
    <property type="match status" value="1"/>
</dbReference>
<dbReference type="PANTHER" id="PTHR48100:SF44">
    <property type="entry name" value="PHOSPHATASE C1620.13-RELATED"/>
    <property type="match status" value="1"/>
</dbReference>
<feature type="binding site" evidence="2">
    <location>
        <position position="59"/>
    </location>
    <ligand>
        <name>substrate</name>
    </ligand>
</feature>
<feature type="active site" description="Proton donor/acceptor" evidence="1">
    <location>
        <position position="83"/>
    </location>
</feature>
<dbReference type="SUPFAM" id="SSF53254">
    <property type="entry name" value="Phosphoglycerate mutase-like"/>
    <property type="match status" value="1"/>
</dbReference>
<dbReference type="SMART" id="SM00855">
    <property type="entry name" value="PGAM"/>
    <property type="match status" value="1"/>
</dbReference>
<sequence>MTTRLCIVRHGETDWNVEKRIQGHIDVPLNETGRAQALATAFGVAHHQFAAIYSSDLARAWSTASAAAVRLGLDVRPAPGLRERHYGIFQGLTAAEGARLHPAHHACYAVRDLDHPFGDGESLRVFAARVVTAVDGLVRHHAGQTILAVSHGGVLDIIYRKATGRPLEAPRDFKIPNCALNWFEFDAHGWHLRTWADRHHLERVLEQVVE</sequence>
<accession>A0A497XKA3</accession>
<evidence type="ECO:0000256" key="1">
    <source>
        <dbReference type="PIRSR" id="PIRSR613078-1"/>
    </source>
</evidence>
<organism evidence="3 4">
    <name type="scientific">Sulfurisoma sediminicola</name>
    <dbReference type="NCBI Taxonomy" id="1381557"/>
    <lineage>
        <taxon>Bacteria</taxon>
        <taxon>Pseudomonadati</taxon>
        <taxon>Pseudomonadota</taxon>
        <taxon>Betaproteobacteria</taxon>
        <taxon>Nitrosomonadales</taxon>
        <taxon>Sterolibacteriaceae</taxon>
        <taxon>Sulfurisoma</taxon>
    </lineage>
</organism>
<dbReference type="InterPro" id="IPR029033">
    <property type="entry name" value="His_PPase_superfam"/>
</dbReference>
<feature type="binding site" evidence="2">
    <location>
        <begin position="83"/>
        <end position="86"/>
    </location>
    <ligand>
        <name>substrate</name>
    </ligand>
</feature>
<dbReference type="PROSITE" id="PS00175">
    <property type="entry name" value="PG_MUTASE"/>
    <property type="match status" value="1"/>
</dbReference>
<dbReference type="Gene3D" id="3.40.50.1240">
    <property type="entry name" value="Phosphoglycerate mutase-like"/>
    <property type="match status" value="1"/>
</dbReference>
<dbReference type="GO" id="GO:0005829">
    <property type="term" value="C:cytosol"/>
    <property type="evidence" value="ECO:0007669"/>
    <property type="project" value="TreeGrafter"/>
</dbReference>
<feature type="binding site" evidence="2">
    <location>
        <begin position="9"/>
        <end position="16"/>
    </location>
    <ligand>
        <name>substrate</name>
    </ligand>
</feature>
<evidence type="ECO:0000313" key="3">
    <source>
        <dbReference type="EMBL" id="RLJ67817.1"/>
    </source>
</evidence>
<dbReference type="EMBL" id="RCCI01000004">
    <property type="protein sequence ID" value="RLJ67817.1"/>
    <property type="molecule type" value="Genomic_DNA"/>
</dbReference>
<proteinExistence type="predicted"/>
<dbReference type="AlphaFoldDB" id="A0A497XKA3"/>
<evidence type="ECO:0000256" key="2">
    <source>
        <dbReference type="PIRSR" id="PIRSR613078-2"/>
    </source>
</evidence>
<dbReference type="InterPro" id="IPR001345">
    <property type="entry name" value="PG/BPGM_mutase_AS"/>
</dbReference>
<name>A0A497XKA3_9PROT</name>
<dbReference type="RefSeq" id="WP_121239777.1">
    <property type="nucleotide sequence ID" value="NZ_BHVV01000001.1"/>
</dbReference>
<dbReference type="OrthoDB" id="9783269at2"/>
<gene>
    <name evidence="3" type="ORF">DFR35_0367</name>
</gene>
<reference evidence="3 4" key="1">
    <citation type="submission" date="2018-10" db="EMBL/GenBank/DDBJ databases">
        <title>Genomic Encyclopedia of Type Strains, Phase IV (KMG-IV): sequencing the most valuable type-strain genomes for metagenomic binning, comparative biology and taxonomic classification.</title>
        <authorList>
            <person name="Goeker M."/>
        </authorList>
    </citation>
    <scope>NUCLEOTIDE SEQUENCE [LARGE SCALE GENOMIC DNA]</scope>
    <source>
        <strain evidence="3 4">DSM 26916</strain>
    </source>
</reference>
<feature type="active site" description="Tele-phosphohistidine intermediate" evidence="1">
    <location>
        <position position="10"/>
    </location>
</feature>
<dbReference type="PIRSF" id="PIRSF000709">
    <property type="entry name" value="6PFK_2-Ptase"/>
    <property type="match status" value="1"/>
</dbReference>
<dbReference type="InterPro" id="IPR050275">
    <property type="entry name" value="PGM_Phosphatase"/>
</dbReference>
<dbReference type="Proteomes" id="UP000268908">
    <property type="component" value="Unassembled WGS sequence"/>
</dbReference>